<accession>A0ABV2KYG8</accession>
<dbReference type="GO" id="GO:0061710">
    <property type="term" value="F:L-threonylcarbamoyladenylate synthase"/>
    <property type="evidence" value="ECO:0007669"/>
    <property type="project" value="UniProtKB-EC"/>
</dbReference>
<dbReference type="InterPro" id="IPR038385">
    <property type="entry name" value="Sua5/YwlC_C"/>
</dbReference>
<dbReference type="Gene3D" id="3.90.870.10">
    <property type="entry name" value="DHBP synthase"/>
    <property type="match status" value="1"/>
</dbReference>
<evidence type="ECO:0000256" key="13">
    <source>
        <dbReference type="PIRNR" id="PIRNR004930"/>
    </source>
</evidence>
<evidence type="ECO:0000313" key="16">
    <source>
        <dbReference type="Proteomes" id="UP001549167"/>
    </source>
</evidence>
<gene>
    <name evidence="15" type="ORF">ABID56_002278</name>
</gene>
<dbReference type="EMBL" id="JBEPMX010000013">
    <property type="protein sequence ID" value="MET3684152.1"/>
    <property type="molecule type" value="Genomic_DNA"/>
</dbReference>
<evidence type="ECO:0000256" key="10">
    <source>
        <dbReference type="ARBA" id="ARBA00022840"/>
    </source>
</evidence>
<keyword evidence="10 13" id="KW-0067">ATP-binding</keyword>
<keyword evidence="7 13" id="KW-0819">tRNA processing</keyword>
<dbReference type="SUPFAM" id="SSF55821">
    <property type="entry name" value="YrdC/RibB"/>
    <property type="match status" value="1"/>
</dbReference>
<reference evidence="15 16" key="1">
    <citation type="submission" date="2024-06" db="EMBL/GenBank/DDBJ databases">
        <title>Genomic Encyclopedia of Type Strains, Phase IV (KMG-IV): sequencing the most valuable type-strain genomes for metagenomic binning, comparative biology and taxonomic classification.</title>
        <authorList>
            <person name="Goeker M."/>
        </authorList>
    </citation>
    <scope>NUCLEOTIDE SEQUENCE [LARGE SCALE GENOMIC DNA]</scope>
    <source>
        <strain evidence="15 16">DSM 23520</strain>
    </source>
</reference>
<dbReference type="PIRSF" id="PIRSF004930">
    <property type="entry name" value="Tln_factor_SUA5"/>
    <property type="match status" value="1"/>
</dbReference>
<keyword evidence="16" id="KW-1185">Reference proteome</keyword>
<keyword evidence="9 13" id="KW-0547">Nucleotide-binding</keyword>
<evidence type="ECO:0000256" key="9">
    <source>
        <dbReference type="ARBA" id="ARBA00022741"/>
    </source>
</evidence>
<dbReference type="EC" id="2.7.7.87" evidence="3 13"/>
<evidence type="ECO:0000256" key="1">
    <source>
        <dbReference type="ARBA" id="ARBA00004496"/>
    </source>
</evidence>
<dbReference type="InterPro" id="IPR010923">
    <property type="entry name" value="T(6)A37_SUA5"/>
</dbReference>
<evidence type="ECO:0000256" key="12">
    <source>
        <dbReference type="ARBA" id="ARBA00048366"/>
    </source>
</evidence>
<keyword evidence="6 13" id="KW-0808">Transferase</keyword>
<organism evidence="15 16">
    <name type="scientific">Alkalibacillus flavidus</name>
    <dbReference type="NCBI Taxonomy" id="546021"/>
    <lineage>
        <taxon>Bacteria</taxon>
        <taxon>Bacillati</taxon>
        <taxon>Bacillota</taxon>
        <taxon>Bacilli</taxon>
        <taxon>Bacillales</taxon>
        <taxon>Bacillaceae</taxon>
        <taxon>Alkalibacillus</taxon>
    </lineage>
</organism>
<dbReference type="InterPro" id="IPR050156">
    <property type="entry name" value="TC-AMP_synthase_SUA5"/>
</dbReference>
<comment type="caution">
    <text evidence="15">The sequence shown here is derived from an EMBL/GenBank/DDBJ whole genome shotgun (WGS) entry which is preliminary data.</text>
</comment>
<feature type="domain" description="YrdC-like" evidence="14">
    <location>
        <begin position="14"/>
        <end position="200"/>
    </location>
</feature>
<proteinExistence type="inferred from homology"/>
<evidence type="ECO:0000256" key="11">
    <source>
        <dbReference type="ARBA" id="ARBA00029774"/>
    </source>
</evidence>
<evidence type="ECO:0000256" key="7">
    <source>
        <dbReference type="ARBA" id="ARBA00022694"/>
    </source>
</evidence>
<protein>
    <recommendedName>
        <fullName evidence="4 13">Threonylcarbamoyl-AMP synthase</fullName>
        <shortName evidence="13">TC-AMP synthase</shortName>
        <ecNumber evidence="3 13">2.7.7.87</ecNumber>
    </recommendedName>
    <alternativeName>
        <fullName evidence="11 13">L-threonylcarbamoyladenylate synthase</fullName>
    </alternativeName>
</protein>
<dbReference type="Pfam" id="PF01300">
    <property type="entry name" value="Sua5_yciO_yrdC"/>
    <property type="match status" value="1"/>
</dbReference>
<dbReference type="PANTHER" id="PTHR17490:SF16">
    <property type="entry name" value="THREONYLCARBAMOYL-AMP SYNTHASE"/>
    <property type="match status" value="1"/>
</dbReference>
<evidence type="ECO:0000256" key="6">
    <source>
        <dbReference type="ARBA" id="ARBA00022679"/>
    </source>
</evidence>
<dbReference type="Pfam" id="PF03481">
    <property type="entry name" value="Sua5_C"/>
    <property type="match status" value="1"/>
</dbReference>
<evidence type="ECO:0000313" key="15">
    <source>
        <dbReference type="EMBL" id="MET3684152.1"/>
    </source>
</evidence>
<evidence type="ECO:0000259" key="14">
    <source>
        <dbReference type="PROSITE" id="PS51163"/>
    </source>
</evidence>
<dbReference type="PROSITE" id="PS51163">
    <property type="entry name" value="YRDC"/>
    <property type="match status" value="1"/>
</dbReference>
<comment type="function">
    <text evidence="13">Required for the formation of a threonylcarbamoyl group on adenosine at position 37 (t(6)A37) in tRNAs that read codons beginning with adenine.</text>
</comment>
<comment type="catalytic activity">
    <reaction evidence="12 13">
        <text>L-threonine + hydrogencarbonate + ATP = L-threonylcarbamoyladenylate + diphosphate + H2O</text>
        <dbReference type="Rhea" id="RHEA:36407"/>
        <dbReference type="ChEBI" id="CHEBI:15377"/>
        <dbReference type="ChEBI" id="CHEBI:17544"/>
        <dbReference type="ChEBI" id="CHEBI:30616"/>
        <dbReference type="ChEBI" id="CHEBI:33019"/>
        <dbReference type="ChEBI" id="CHEBI:57926"/>
        <dbReference type="ChEBI" id="CHEBI:73682"/>
        <dbReference type="EC" id="2.7.7.87"/>
    </reaction>
</comment>
<evidence type="ECO:0000256" key="8">
    <source>
        <dbReference type="ARBA" id="ARBA00022695"/>
    </source>
</evidence>
<keyword evidence="5 13" id="KW-0963">Cytoplasm</keyword>
<evidence type="ECO:0000256" key="3">
    <source>
        <dbReference type="ARBA" id="ARBA00012584"/>
    </source>
</evidence>
<evidence type="ECO:0000256" key="2">
    <source>
        <dbReference type="ARBA" id="ARBA00007663"/>
    </source>
</evidence>
<dbReference type="PANTHER" id="PTHR17490">
    <property type="entry name" value="SUA5"/>
    <property type="match status" value="1"/>
</dbReference>
<evidence type="ECO:0000256" key="5">
    <source>
        <dbReference type="ARBA" id="ARBA00022490"/>
    </source>
</evidence>
<dbReference type="RefSeq" id="WP_354221230.1">
    <property type="nucleotide sequence ID" value="NZ_JBEPMX010000013.1"/>
</dbReference>
<comment type="similarity">
    <text evidence="2 13">Belongs to the SUA5 family.</text>
</comment>
<comment type="subcellular location">
    <subcellularLocation>
        <location evidence="1 13">Cytoplasm</location>
    </subcellularLocation>
</comment>
<dbReference type="Proteomes" id="UP001549167">
    <property type="component" value="Unassembled WGS sequence"/>
</dbReference>
<dbReference type="InterPro" id="IPR005145">
    <property type="entry name" value="Sua5_C"/>
</dbReference>
<keyword evidence="8 13" id="KW-0548">Nucleotidyltransferase</keyword>
<dbReference type="NCBIfam" id="TIGR00057">
    <property type="entry name" value="L-threonylcarbamoyladenylate synthase"/>
    <property type="match status" value="1"/>
</dbReference>
<dbReference type="InterPro" id="IPR006070">
    <property type="entry name" value="Sua5-like_dom"/>
</dbReference>
<dbReference type="Gene3D" id="3.40.50.11030">
    <property type="entry name" value="Threonylcarbamoyl-AMP synthase, C-terminal domain"/>
    <property type="match status" value="1"/>
</dbReference>
<dbReference type="InterPro" id="IPR017945">
    <property type="entry name" value="DHBP_synth_RibB-like_a/b_dom"/>
</dbReference>
<sequence length="338" mass="36171">METIRWTSHGHVHEDAIQEAAMTLKQGDTVAFPTETVYGLGADATNEDAVGKIFTAKGRPADNPLIAHVGRRDVVYDYVTNVSPQAEQLMDAFWPGPLTLIMPAQTTLASNVTAGLTTVGFRMPDHPVALALLQAADIPVAAPSANRSGKPSPTAAEHVLHDLDGRINEVVDGGKTGVGVESTVIDMTLGVPMILRPGGVTRADIEAVIGPVDVAPSLQDDVAPRSPGMKYKHYAPDCPIWIVTGETDAMQRVAYELAQDGKRVGFLVSDERAKELATNDVFTLGSKGDLIAVTSHLYDRLRQIDMSDYDVILAEAFSKEGIGTAFMNRLEKAASKTI</sequence>
<evidence type="ECO:0000256" key="4">
    <source>
        <dbReference type="ARBA" id="ARBA00015492"/>
    </source>
</evidence>
<name>A0ABV2KYG8_9BACI</name>